<reference evidence="1 2" key="1">
    <citation type="submission" date="2016-04" db="EMBL/GenBank/DDBJ databases">
        <title>The genome of Intoshia linei affirms orthonectids as highly simplified spiralians.</title>
        <authorList>
            <person name="Mikhailov K.V."/>
            <person name="Slusarev G.S."/>
            <person name="Nikitin M.A."/>
            <person name="Logacheva M.D."/>
            <person name="Penin A."/>
            <person name="Aleoshin V."/>
            <person name="Panchin Y.V."/>
        </authorList>
    </citation>
    <scope>NUCLEOTIDE SEQUENCE [LARGE SCALE GENOMIC DNA]</scope>
    <source>
        <strain evidence="1">Intl2013</strain>
        <tissue evidence="1">Whole animal</tissue>
    </source>
</reference>
<comment type="caution">
    <text evidence="1">The sequence shown here is derived from an EMBL/GenBank/DDBJ whole genome shotgun (WGS) entry which is preliminary data.</text>
</comment>
<dbReference type="Proteomes" id="UP000078046">
    <property type="component" value="Unassembled WGS sequence"/>
</dbReference>
<keyword evidence="2" id="KW-1185">Reference proteome</keyword>
<organism evidence="1 2">
    <name type="scientific">Intoshia linei</name>
    <dbReference type="NCBI Taxonomy" id="1819745"/>
    <lineage>
        <taxon>Eukaryota</taxon>
        <taxon>Metazoa</taxon>
        <taxon>Spiralia</taxon>
        <taxon>Lophotrochozoa</taxon>
        <taxon>Mesozoa</taxon>
        <taxon>Orthonectida</taxon>
        <taxon>Rhopaluridae</taxon>
        <taxon>Intoshia</taxon>
    </lineage>
</organism>
<accession>A0A177B5A1</accession>
<protein>
    <submittedName>
        <fullName evidence="1">Uncharacterized protein</fullName>
    </submittedName>
</protein>
<evidence type="ECO:0000313" key="1">
    <source>
        <dbReference type="EMBL" id="OAF69300.1"/>
    </source>
</evidence>
<name>A0A177B5A1_9BILA</name>
<evidence type="ECO:0000313" key="2">
    <source>
        <dbReference type="Proteomes" id="UP000078046"/>
    </source>
</evidence>
<dbReference type="EMBL" id="LWCA01000304">
    <property type="protein sequence ID" value="OAF69300.1"/>
    <property type="molecule type" value="Genomic_DNA"/>
</dbReference>
<sequence length="60" mass="6745">MFLILPDFNLFGRFCNKKVCSKKSFKINSHLKAISQIANSTEPITKQNVGGDFRQSVPIS</sequence>
<proteinExistence type="predicted"/>
<dbReference type="AlphaFoldDB" id="A0A177B5A1"/>
<gene>
    <name evidence="1" type="ORF">A3Q56_02878</name>
</gene>